<protein>
    <submittedName>
        <fullName evidence="1">Uncharacterized protein</fullName>
    </submittedName>
</protein>
<dbReference type="EMBL" id="JAPDGR010000880">
    <property type="protein sequence ID" value="KAJ2986880.1"/>
    <property type="molecule type" value="Genomic_DNA"/>
</dbReference>
<reference evidence="1" key="1">
    <citation type="submission" date="2022-10" db="EMBL/GenBank/DDBJ databases">
        <title>Genome Sequence of Xylaria curta.</title>
        <authorList>
            <person name="Buettner E."/>
        </authorList>
    </citation>
    <scope>NUCLEOTIDE SEQUENCE</scope>
    <source>
        <strain evidence="1">Babe10</strain>
    </source>
</reference>
<keyword evidence="2" id="KW-1185">Reference proteome</keyword>
<comment type="caution">
    <text evidence="1">The sequence shown here is derived from an EMBL/GenBank/DDBJ whole genome shotgun (WGS) entry which is preliminary data.</text>
</comment>
<gene>
    <name evidence="1" type="ORF">NUW58_g4823</name>
</gene>
<sequence length="314" mass="33191">MDPQNIFRVDGMVAVVTGGGTGTFVAQRLGNLTDSGSLGIGFNMAKALATSGAKKVYILARRKELLDEAAKAHESLHPLVCDVGSKESLQAAVDTIAKESGYVNLVIANSGVVGPEARYHPDLSISELRQRLFDNVSMDDFTHTMHINVTGAYFTMLAFLELLDAGNKNAIKGGFGAPSTEGSDVPSIQSQVLFTSSISAYSRSWFSAPAYAGSKSAIAHLTKHASTNLAPYGIRANAMAPGLFPSEIAAGLIGSRDPSKEHHSELRFIPARRFGGEEEMAGSVLYLASRAGAFCNGLVLVNDGGKLSTMPSEY</sequence>
<evidence type="ECO:0000313" key="1">
    <source>
        <dbReference type="EMBL" id="KAJ2986880.1"/>
    </source>
</evidence>
<dbReference type="Proteomes" id="UP001143856">
    <property type="component" value="Unassembled WGS sequence"/>
</dbReference>
<evidence type="ECO:0000313" key="2">
    <source>
        <dbReference type="Proteomes" id="UP001143856"/>
    </source>
</evidence>
<name>A0ACC1P4S1_9PEZI</name>
<organism evidence="1 2">
    <name type="scientific">Xylaria curta</name>
    <dbReference type="NCBI Taxonomy" id="42375"/>
    <lineage>
        <taxon>Eukaryota</taxon>
        <taxon>Fungi</taxon>
        <taxon>Dikarya</taxon>
        <taxon>Ascomycota</taxon>
        <taxon>Pezizomycotina</taxon>
        <taxon>Sordariomycetes</taxon>
        <taxon>Xylariomycetidae</taxon>
        <taxon>Xylariales</taxon>
        <taxon>Xylariaceae</taxon>
        <taxon>Xylaria</taxon>
    </lineage>
</organism>
<accession>A0ACC1P4S1</accession>
<proteinExistence type="predicted"/>